<evidence type="ECO:0000256" key="2">
    <source>
        <dbReference type="SAM" id="SignalP"/>
    </source>
</evidence>
<feature type="signal peptide" evidence="2">
    <location>
        <begin position="1"/>
        <end position="22"/>
    </location>
</feature>
<sequence length="157" mass="17248">MACLRILLTSLVICGIPAIVLCDECCKAHNGLLFKNDEKWCSNYCCVTLGKYDCCDNYLLQAPSSEREDFCSDYYRSHEWVPVLIALGSFAVLVGLCVFIHKACCGRSQSVGVVLQGPNPGVTVFHSGNTMQQQPGYPSNTMQQPGYPIQQAPNYPA</sequence>
<evidence type="ECO:0000313" key="3">
    <source>
        <dbReference type="EnsemblMetazoa" id="G10117.2:cds"/>
    </source>
</evidence>
<evidence type="ECO:0000256" key="1">
    <source>
        <dbReference type="SAM" id="Phobius"/>
    </source>
</evidence>
<reference evidence="3" key="1">
    <citation type="submission" date="2022-08" db="UniProtKB">
        <authorList>
            <consortium name="EnsemblMetazoa"/>
        </authorList>
    </citation>
    <scope>IDENTIFICATION</scope>
    <source>
        <strain evidence="3">05x7-T-G4-1.051#20</strain>
    </source>
</reference>
<accession>A0A8W8HLH6</accession>
<dbReference type="OMA" id="DECCKAH"/>
<organism evidence="3 4">
    <name type="scientific">Magallana gigas</name>
    <name type="common">Pacific oyster</name>
    <name type="synonym">Crassostrea gigas</name>
    <dbReference type="NCBI Taxonomy" id="29159"/>
    <lineage>
        <taxon>Eukaryota</taxon>
        <taxon>Metazoa</taxon>
        <taxon>Spiralia</taxon>
        <taxon>Lophotrochozoa</taxon>
        <taxon>Mollusca</taxon>
        <taxon>Bivalvia</taxon>
        <taxon>Autobranchia</taxon>
        <taxon>Pteriomorphia</taxon>
        <taxon>Ostreida</taxon>
        <taxon>Ostreoidea</taxon>
        <taxon>Ostreidae</taxon>
        <taxon>Magallana</taxon>
    </lineage>
</organism>
<dbReference type="EnsemblMetazoa" id="G10117.2">
    <property type="protein sequence ID" value="G10117.2:cds"/>
    <property type="gene ID" value="G10117"/>
</dbReference>
<evidence type="ECO:0000313" key="4">
    <source>
        <dbReference type="Proteomes" id="UP000005408"/>
    </source>
</evidence>
<proteinExistence type="predicted"/>
<keyword evidence="1" id="KW-0472">Membrane</keyword>
<keyword evidence="2" id="KW-0732">Signal</keyword>
<feature type="chain" id="PRO_5042430640" evidence="2">
    <location>
        <begin position="23"/>
        <end position="157"/>
    </location>
</feature>
<feature type="transmembrane region" description="Helical" evidence="1">
    <location>
        <begin position="80"/>
        <end position="100"/>
    </location>
</feature>
<keyword evidence="4" id="KW-1185">Reference proteome</keyword>
<keyword evidence="1" id="KW-1133">Transmembrane helix</keyword>
<dbReference type="AlphaFoldDB" id="A0A8W8HLH6"/>
<dbReference type="OrthoDB" id="6150388at2759"/>
<name>A0A8W8HLH6_MAGGI</name>
<dbReference type="EnsemblMetazoa" id="G10117.1">
    <property type="protein sequence ID" value="G10117.1:cds"/>
    <property type="gene ID" value="G10117"/>
</dbReference>
<keyword evidence="1" id="KW-0812">Transmembrane</keyword>
<dbReference type="Proteomes" id="UP000005408">
    <property type="component" value="Unassembled WGS sequence"/>
</dbReference>
<protein>
    <submittedName>
        <fullName evidence="3">Uncharacterized protein</fullName>
    </submittedName>
</protein>